<comment type="caution">
    <text evidence="4">The sequence shown here is derived from an EMBL/GenBank/DDBJ whole genome shotgun (WGS) entry which is preliminary data.</text>
</comment>
<protein>
    <submittedName>
        <fullName evidence="4">DUF2231 domain-containing protein</fullName>
    </submittedName>
</protein>
<evidence type="ECO:0000256" key="1">
    <source>
        <dbReference type="SAM" id="Phobius"/>
    </source>
</evidence>
<evidence type="ECO:0000259" key="3">
    <source>
        <dbReference type="Pfam" id="PF09990"/>
    </source>
</evidence>
<dbReference type="Pfam" id="PF09990">
    <property type="entry name" value="DUF2231"/>
    <property type="match status" value="1"/>
</dbReference>
<feature type="transmembrane region" description="Helical" evidence="1">
    <location>
        <begin position="84"/>
        <end position="106"/>
    </location>
</feature>
<dbReference type="RefSeq" id="WP_251741311.1">
    <property type="nucleotide sequence ID" value="NZ_JBHUOJ010000012.1"/>
</dbReference>
<keyword evidence="1" id="KW-0472">Membrane</keyword>
<evidence type="ECO:0000256" key="2">
    <source>
        <dbReference type="SAM" id="SignalP"/>
    </source>
</evidence>
<feature type="transmembrane region" description="Helical" evidence="1">
    <location>
        <begin position="113"/>
        <end position="134"/>
    </location>
</feature>
<keyword evidence="1" id="KW-1133">Transmembrane helix</keyword>
<feature type="transmembrane region" description="Helical" evidence="1">
    <location>
        <begin position="154"/>
        <end position="176"/>
    </location>
</feature>
<feature type="chain" id="PRO_5045498284" evidence="2">
    <location>
        <begin position="20"/>
        <end position="229"/>
    </location>
</feature>
<sequence length="229" mass="25815">MKRTVFLFIFSILSLVVQSQENHENHEHSSENQGQILDPDTITTHTELHAAENDGQTKIQKENKNSEKNSVKANLDDFPNLHPLVVHFPIVLLLIGAILQLIQLFLLKRNMDWVIFLMVGFGFIGAYIAGQYAHPHTHELTAMAKKVLEQHDKYADWTIWSSAAAATLKLVSLFLLKKNRIFEVVVFLVLAFAAYSVSEAGHYGAQLVYIEGVGPQGEYLEPEEEGHSH</sequence>
<keyword evidence="1" id="KW-0812">Transmembrane</keyword>
<gene>
    <name evidence="4" type="ORF">ACFSYS_07080</name>
</gene>
<dbReference type="Proteomes" id="UP001597438">
    <property type="component" value="Unassembled WGS sequence"/>
</dbReference>
<proteinExistence type="predicted"/>
<feature type="signal peptide" evidence="2">
    <location>
        <begin position="1"/>
        <end position="19"/>
    </location>
</feature>
<organism evidence="4 5">
    <name type="scientific">Christiangramia antarctica</name>
    <dbReference type="NCBI Taxonomy" id="2058158"/>
    <lineage>
        <taxon>Bacteria</taxon>
        <taxon>Pseudomonadati</taxon>
        <taxon>Bacteroidota</taxon>
        <taxon>Flavobacteriia</taxon>
        <taxon>Flavobacteriales</taxon>
        <taxon>Flavobacteriaceae</taxon>
        <taxon>Christiangramia</taxon>
    </lineage>
</organism>
<dbReference type="InterPro" id="IPR019251">
    <property type="entry name" value="DUF2231_TM"/>
</dbReference>
<name>A0ABW5X4D7_9FLAO</name>
<keyword evidence="5" id="KW-1185">Reference proteome</keyword>
<feature type="transmembrane region" description="Helical" evidence="1">
    <location>
        <begin position="181"/>
        <end position="198"/>
    </location>
</feature>
<evidence type="ECO:0000313" key="5">
    <source>
        <dbReference type="Proteomes" id="UP001597438"/>
    </source>
</evidence>
<reference evidence="5" key="1">
    <citation type="journal article" date="2019" name="Int. J. Syst. Evol. Microbiol.">
        <title>The Global Catalogue of Microorganisms (GCM) 10K type strain sequencing project: providing services to taxonomists for standard genome sequencing and annotation.</title>
        <authorList>
            <consortium name="The Broad Institute Genomics Platform"/>
            <consortium name="The Broad Institute Genome Sequencing Center for Infectious Disease"/>
            <person name="Wu L."/>
            <person name="Ma J."/>
        </authorList>
    </citation>
    <scope>NUCLEOTIDE SEQUENCE [LARGE SCALE GENOMIC DNA]</scope>
    <source>
        <strain evidence="5">KCTC 52925</strain>
    </source>
</reference>
<dbReference type="EMBL" id="JBHUOJ010000012">
    <property type="protein sequence ID" value="MFD2833048.1"/>
    <property type="molecule type" value="Genomic_DNA"/>
</dbReference>
<evidence type="ECO:0000313" key="4">
    <source>
        <dbReference type="EMBL" id="MFD2833048.1"/>
    </source>
</evidence>
<feature type="domain" description="DUF2231" evidence="3">
    <location>
        <begin position="80"/>
        <end position="214"/>
    </location>
</feature>
<accession>A0ABW5X4D7</accession>
<keyword evidence="2" id="KW-0732">Signal</keyword>